<reference evidence="1 2" key="1">
    <citation type="journal article" date="2016" name="Front. Microbiol.">
        <title>Comprehensive Phylogenetic Analysis of Bovine Non-aureus Staphylococci Species Based on Whole-Genome Sequencing.</title>
        <authorList>
            <person name="Naushad S."/>
            <person name="Barkema H.W."/>
            <person name="Luby C."/>
            <person name="Condas L.A."/>
            <person name="Nobrega D.B."/>
            <person name="Carson D.A."/>
            <person name="De Buck J."/>
        </authorList>
    </citation>
    <scope>NUCLEOTIDE SEQUENCE [LARGE SCALE GENOMIC DNA]</scope>
    <source>
        <strain evidence="1 2">SNUC 5336</strain>
    </source>
</reference>
<dbReference type="NCBIfam" id="TIGR04223">
    <property type="entry name" value="quorum_AgrD"/>
    <property type="match status" value="1"/>
</dbReference>
<dbReference type="AlphaFoldDB" id="A0A4Q9WQR6"/>
<dbReference type="Pfam" id="PF05931">
    <property type="entry name" value="AgrD"/>
    <property type="match status" value="1"/>
</dbReference>
<gene>
    <name evidence="1" type="ORF">BUZ51_12305</name>
</gene>
<comment type="caution">
    <text evidence="1">The sequence shown here is derived from an EMBL/GenBank/DDBJ whole genome shotgun (WGS) entry which is preliminary data.</text>
</comment>
<accession>A0A4Q9WQR6</accession>
<protein>
    <submittedName>
        <fullName evidence="1">Cyclic lactone autoinducer peptide</fullName>
    </submittedName>
</protein>
<dbReference type="Proteomes" id="UP000241540">
    <property type="component" value="Unassembled WGS sequence"/>
</dbReference>
<dbReference type="EMBL" id="PZHX01000044">
    <property type="protein sequence ID" value="PTK29099.1"/>
    <property type="molecule type" value="Genomic_DNA"/>
</dbReference>
<name>A0A4Q9WQR6_STAHO</name>
<organism evidence="1 2">
    <name type="scientific">Staphylococcus hominis</name>
    <dbReference type="NCBI Taxonomy" id="1290"/>
    <lineage>
        <taxon>Bacteria</taxon>
        <taxon>Bacillati</taxon>
        <taxon>Bacillota</taxon>
        <taxon>Bacilli</taxon>
        <taxon>Bacillales</taxon>
        <taxon>Staphylococcaceae</taxon>
        <taxon>Staphylococcus</taxon>
    </lineage>
</organism>
<evidence type="ECO:0000313" key="2">
    <source>
        <dbReference type="Proteomes" id="UP000241540"/>
    </source>
</evidence>
<dbReference type="SMART" id="SM00794">
    <property type="entry name" value="AgrD"/>
    <property type="match status" value="1"/>
</dbReference>
<proteinExistence type="predicted"/>
<evidence type="ECO:0000313" key="1">
    <source>
        <dbReference type="EMBL" id="PTK29099.1"/>
    </source>
</evidence>
<dbReference type="InterPro" id="IPR009229">
    <property type="entry name" value="AgrD"/>
</dbReference>
<sequence length="46" mass="5272">MTFITQLFIKLFSLILETVGTLASYSPCATYFDEPEVPEELTNLER</sequence>
<dbReference type="RefSeq" id="WP_019835517.1">
    <property type="nucleotide sequence ID" value="NZ_CANLYX010000004.1"/>
</dbReference>